<keyword evidence="2 4" id="KW-0238">DNA-binding</keyword>
<protein>
    <submittedName>
        <fullName evidence="6">TetR/AcrR family transcriptional regulator</fullName>
    </submittedName>
</protein>
<dbReference type="PROSITE" id="PS50977">
    <property type="entry name" value="HTH_TETR_2"/>
    <property type="match status" value="1"/>
</dbReference>
<dbReference type="Gene3D" id="1.10.357.10">
    <property type="entry name" value="Tetracycline Repressor, domain 2"/>
    <property type="match status" value="1"/>
</dbReference>
<evidence type="ECO:0000256" key="4">
    <source>
        <dbReference type="PROSITE-ProRule" id="PRU00335"/>
    </source>
</evidence>
<dbReference type="InterPro" id="IPR036271">
    <property type="entry name" value="Tet_transcr_reg_TetR-rel_C_sf"/>
</dbReference>
<evidence type="ECO:0000256" key="1">
    <source>
        <dbReference type="ARBA" id="ARBA00023015"/>
    </source>
</evidence>
<dbReference type="InterPro" id="IPR001647">
    <property type="entry name" value="HTH_TetR"/>
</dbReference>
<dbReference type="Pfam" id="PF00440">
    <property type="entry name" value="TetR_N"/>
    <property type="match status" value="1"/>
</dbReference>
<dbReference type="PANTHER" id="PTHR30055">
    <property type="entry name" value="HTH-TYPE TRANSCRIPTIONAL REGULATOR RUTR"/>
    <property type="match status" value="1"/>
</dbReference>
<feature type="domain" description="HTH tetR-type" evidence="5">
    <location>
        <begin position="9"/>
        <end position="68"/>
    </location>
</feature>
<keyword evidence="3" id="KW-0804">Transcription</keyword>
<dbReference type="InterPro" id="IPR050109">
    <property type="entry name" value="HTH-type_TetR-like_transc_reg"/>
</dbReference>
<proteinExistence type="predicted"/>
<evidence type="ECO:0000259" key="5">
    <source>
        <dbReference type="PROSITE" id="PS50977"/>
    </source>
</evidence>
<dbReference type="SUPFAM" id="SSF46689">
    <property type="entry name" value="Homeodomain-like"/>
    <property type="match status" value="1"/>
</dbReference>
<evidence type="ECO:0000256" key="3">
    <source>
        <dbReference type="ARBA" id="ARBA00023163"/>
    </source>
</evidence>
<dbReference type="EMBL" id="BAAAYN010000006">
    <property type="protein sequence ID" value="GAA3383683.1"/>
    <property type="molecule type" value="Genomic_DNA"/>
</dbReference>
<dbReference type="PANTHER" id="PTHR30055:SF234">
    <property type="entry name" value="HTH-TYPE TRANSCRIPTIONAL REGULATOR BETI"/>
    <property type="match status" value="1"/>
</dbReference>
<organism evidence="6 7">
    <name type="scientific">Cryptosporangium minutisporangium</name>
    <dbReference type="NCBI Taxonomy" id="113569"/>
    <lineage>
        <taxon>Bacteria</taxon>
        <taxon>Bacillati</taxon>
        <taxon>Actinomycetota</taxon>
        <taxon>Actinomycetes</taxon>
        <taxon>Cryptosporangiales</taxon>
        <taxon>Cryptosporangiaceae</taxon>
        <taxon>Cryptosporangium</taxon>
    </lineage>
</organism>
<dbReference type="Proteomes" id="UP001501676">
    <property type="component" value="Unassembled WGS sequence"/>
</dbReference>
<keyword evidence="1" id="KW-0805">Transcription regulation</keyword>
<dbReference type="RefSeq" id="WP_345726812.1">
    <property type="nucleotide sequence ID" value="NZ_BAAAYN010000006.1"/>
</dbReference>
<feature type="DNA-binding region" description="H-T-H motif" evidence="4">
    <location>
        <begin position="31"/>
        <end position="50"/>
    </location>
</feature>
<name>A0ABP6SRH2_9ACTN</name>
<evidence type="ECO:0000313" key="7">
    <source>
        <dbReference type="Proteomes" id="UP001501676"/>
    </source>
</evidence>
<accession>A0ABP6SRH2</accession>
<gene>
    <name evidence="6" type="ORF">GCM10020369_10510</name>
</gene>
<evidence type="ECO:0000313" key="6">
    <source>
        <dbReference type="EMBL" id="GAA3383683.1"/>
    </source>
</evidence>
<dbReference type="PRINTS" id="PR00455">
    <property type="entry name" value="HTHTETR"/>
</dbReference>
<keyword evidence="7" id="KW-1185">Reference proteome</keyword>
<dbReference type="SUPFAM" id="SSF48498">
    <property type="entry name" value="Tetracyclin repressor-like, C-terminal domain"/>
    <property type="match status" value="1"/>
</dbReference>
<dbReference type="InterPro" id="IPR009057">
    <property type="entry name" value="Homeodomain-like_sf"/>
</dbReference>
<dbReference type="Pfam" id="PF21597">
    <property type="entry name" value="TetR_C_43"/>
    <property type="match status" value="1"/>
</dbReference>
<comment type="caution">
    <text evidence="6">The sequence shown here is derived from an EMBL/GenBank/DDBJ whole genome shotgun (WGS) entry which is preliminary data.</text>
</comment>
<dbReference type="InterPro" id="IPR049445">
    <property type="entry name" value="TetR_SbtR-like_C"/>
</dbReference>
<reference evidence="7" key="1">
    <citation type="journal article" date="2019" name="Int. J. Syst. Evol. Microbiol.">
        <title>The Global Catalogue of Microorganisms (GCM) 10K type strain sequencing project: providing services to taxonomists for standard genome sequencing and annotation.</title>
        <authorList>
            <consortium name="The Broad Institute Genomics Platform"/>
            <consortium name="The Broad Institute Genome Sequencing Center for Infectious Disease"/>
            <person name="Wu L."/>
            <person name="Ma J."/>
        </authorList>
    </citation>
    <scope>NUCLEOTIDE SEQUENCE [LARGE SCALE GENOMIC DNA]</scope>
    <source>
        <strain evidence="7">JCM 9458</strain>
    </source>
</reference>
<sequence length="182" mass="19301">MSAMRADARRNREKILAAAAAVVAEQGHAASTEEVAARAGVAVGTVFRHFPTKKDLLAALLKDLSTQLMTQATTLADDPGGLFEFFTAVVERAAGQRTVVELLSAAGMDVDAGRSLEPLRDAVAVLTTRGQAAGLVRSDVDVDEVLAMLTLATHSVLQQHWDDALRRRTTALMLDGLRAAPV</sequence>
<evidence type="ECO:0000256" key="2">
    <source>
        <dbReference type="ARBA" id="ARBA00023125"/>
    </source>
</evidence>